<evidence type="ECO:0000313" key="2">
    <source>
        <dbReference type="Proteomes" id="UP000030645"/>
    </source>
</evidence>
<organism evidence="1 2">
    <name type="scientific">Morus notabilis</name>
    <dbReference type="NCBI Taxonomy" id="981085"/>
    <lineage>
        <taxon>Eukaryota</taxon>
        <taxon>Viridiplantae</taxon>
        <taxon>Streptophyta</taxon>
        <taxon>Embryophyta</taxon>
        <taxon>Tracheophyta</taxon>
        <taxon>Spermatophyta</taxon>
        <taxon>Magnoliopsida</taxon>
        <taxon>eudicotyledons</taxon>
        <taxon>Gunneridae</taxon>
        <taxon>Pentapetalae</taxon>
        <taxon>rosids</taxon>
        <taxon>fabids</taxon>
        <taxon>Rosales</taxon>
        <taxon>Moraceae</taxon>
        <taxon>Moreae</taxon>
        <taxon>Morus</taxon>
    </lineage>
</organism>
<gene>
    <name evidence="1" type="ORF">L484_013132</name>
</gene>
<dbReference type="EMBL" id="KE344834">
    <property type="protein sequence ID" value="EXB81192.1"/>
    <property type="molecule type" value="Genomic_DNA"/>
</dbReference>
<keyword evidence="2" id="KW-1185">Reference proteome</keyword>
<proteinExistence type="predicted"/>
<sequence length="96" mass="11216">MKKWNIVDSRTFGLEPECLYVMRCLWYEGFNTWWVEALDIGFLTKPHVVTSATNDQVSSFLTEPAQDGGEEWSDFSEARKTCGIMPFLRWRFNEAP</sequence>
<protein>
    <submittedName>
        <fullName evidence="1">Uncharacterized protein</fullName>
    </submittedName>
</protein>
<accession>W9RM51</accession>
<reference evidence="2" key="1">
    <citation type="submission" date="2013-01" db="EMBL/GenBank/DDBJ databases">
        <title>Draft Genome Sequence of a Mulberry Tree, Morus notabilis C.K. Schneid.</title>
        <authorList>
            <person name="He N."/>
            <person name="Zhao S."/>
        </authorList>
    </citation>
    <scope>NUCLEOTIDE SEQUENCE</scope>
</reference>
<evidence type="ECO:0000313" key="1">
    <source>
        <dbReference type="EMBL" id="EXB81192.1"/>
    </source>
</evidence>
<dbReference type="AlphaFoldDB" id="W9RM51"/>
<name>W9RM51_9ROSA</name>
<dbReference type="Proteomes" id="UP000030645">
    <property type="component" value="Unassembled WGS sequence"/>
</dbReference>